<dbReference type="InterPro" id="IPR002737">
    <property type="entry name" value="MEMO1_fam"/>
</dbReference>
<comment type="similarity">
    <text evidence="1">Belongs to the MEMO1 family.</text>
</comment>
<evidence type="ECO:0000313" key="3">
    <source>
        <dbReference type="Proteomes" id="UP000236910"/>
    </source>
</evidence>
<reference evidence="2 3" key="1">
    <citation type="submission" date="2018-01" db="EMBL/GenBank/DDBJ databases">
        <title>Metagenomic assembled genomes from two thermal pools in the Uzon Caldera, Kamchatka, Russia.</title>
        <authorList>
            <person name="Wilkins L."/>
            <person name="Ettinger C."/>
        </authorList>
    </citation>
    <scope>NUCLEOTIDE SEQUENCE [LARGE SCALE GENOMIC DNA]</scope>
    <source>
        <strain evidence="2">ARK-10</strain>
    </source>
</reference>
<name>A0A2J6X8N9_9BACT</name>
<dbReference type="CDD" id="cd07361">
    <property type="entry name" value="MEMO_like"/>
    <property type="match status" value="1"/>
</dbReference>
<dbReference type="Pfam" id="PF01875">
    <property type="entry name" value="Memo"/>
    <property type="match status" value="1"/>
</dbReference>
<evidence type="ECO:0000313" key="2">
    <source>
        <dbReference type="EMBL" id="PMP83630.1"/>
    </source>
</evidence>
<dbReference type="PANTHER" id="PTHR11060">
    <property type="entry name" value="PROTEIN MEMO1"/>
    <property type="match status" value="1"/>
</dbReference>
<dbReference type="AlphaFoldDB" id="A0A2J6X8N9"/>
<feature type="non-terminal residue" evidence="2">
    <location>
        <position position="1"/>
    </location>
</feature>
<organism evidence="2 3">
    <name type="scientific">Caldisericum exile</name>
    <dbReference type="NCBI Taxonomy" id="693075"/>
    <lineage>
        <taxon>Bacteria</taxon>
        <taxon>Pseudomonadati</taxon>
        <taxon>Caldisericota/Cryosericota group</taxon>
        <taxon>Caldisericota</taxon>
        <taxon>Caldisericia</taxon>
        <taxon>Caldisericales</taxon>
        <taxon>Caldisericaceae</taxon>
        <taxon>Caldisericum</taxon>
    </lineage>
</organism>
<evidence type="ECO:0000256" key="1">
    <source>
        <dbReference type="ARBA" id="ARBA00006315"/>
    </source>
</evidence>
<accession>A0A2J6X8N9</accession>
<dbReference type="PANTHER" id="PTHR11060:SF0">
    <property type="entry name" value="PROTEIN MEMO1"/>
    <property type="match status" value="1"/>
</dbReference>
<comment type="caution">
    <text evidence="2">The sequence shown here is derived from an EMBL/GenBank/DDBJ whole genome shotgun (WGS) entry which is preliminary data.</text>
</comment>
<proteinExistence type="inferred from homology"/>
<dbReference type="NCBIfam" id="TIGR04336">
    <property type="entry name" value="AmmeMemoSam_B"/>
    <property type="match status" value="1"/>
</dbReference>
<protein>
    <submittedName>
        <fullName evidence="2">AmmeMemoRadiSam system protein B</fullName>
    </submittedName>
</protein>
<gene>
    <name evidence="2" type="primary">amrB</name>
    <name evidence="2" type="ORF">C0175_01440</name>
</gene>
<dbReference type="Proteomes" id="UP000236910">
    <property type="component" value="Unassembled WGS sequence"/>
</dbReference>
<sequence>REELKSMIRRFVESSPLEDLDNIKALIAPHAGYIYSGPIAGYSYKQLMNLDYLKNIKVIIIAPSHYAYFHGASVGLFDAYKTPLGFVNVSKDAQKLLQLEEFHFILDAHLEEHSIEVQLPFLQYTLPRFEIIPILYSEISVESLLKGIMTIFDENTILVVSTDLSHYYPYEIAIKKDSHCIKAVQELNNKYLANCEACGKTGIATVIHFAKINNLKSKILKYATSGDTAGPKSQVVGYLSAVFYGGIS</sequence>
<dbReference type="HAMAP" id="MF_00055">
    <property type="entry name" value="MEMO1"/>
    <property type="match status" value="1"/>
</dbReference>
<dbReference type="Gene3D" id="3.40.830.10">
    <property type="entry name" value="LigB-like"/>
    <property type="match status" value="1"/>
</dbReference>
<dbReference type="EMBL" id="PNIX01000085">
    <property type="protein sequence ID" value="PMP83630.1"/>
    <property type="molecule type" value="Genomic_DNA"/>
</dbReference>